<dbReference type="InterPro" id="IPR019491">
    <property type="entry name" value="Lipoate_protein_ligase_C"/>
</dbReference>
<dbReference type="PANTHER" id="PTHR12561">
    <property type="entry name" value="LIPOATE-PROTEIN LIGASE"/>
    <property type="match status" value="1"/>
</dbReference>
<gene>
    <name evidence="12" type="primary">AIM22</name>
    <name evidence="12" type="ORF">EC973_002288</name>
</gene>
<keyword evidence="9" id="KW-0067">ATP-binding</keyword>
<reference evidence="12" key="1">
    <citation type="submission" date="2020-01" db="EMBL/GenBank/DDBJ databases">
        <title>Genome Sequencing of Three Apophysomyces-Like Fungal Strains Confirms a Novel Fungal Genus in the Mucoromycota with divergent Burkholderia-like Endosymbiotic Bacteria.</title>
        <authorList>
            <person name="Stajich J.E."/>
            <person name="Macias A.M."/>
            <person name="Carter-House D."/>
            <person name="Lovett B."/>
            <person name="Kasson L.R."/>
            <person name="Berry K."/>
            <person name="Grigoriev I."/>
            <person name="Chang Y."/>
            <person name="Spatafora J."/>
            <person name="Kasson M.T."/>
        </authorList>
    </citation>
    <scope>NUCLEOTIDE SEQUENCE</scope>
    <source>
        <strain evidence="12">NRRL A-21654</strain>
    </source>
</reference>
<dbReference type="InterPro" id="IPR045864">
    <property type="entry name" value="aa-tRNA-synth_II/BPL/LPL"/>
</dbReference>
<dbReference type="CDD" id="cd16443">
    <property type="entry name" value="LplA"/>
    <property type="match status" value="1"/>
</dbReference>
<evidence type="ECO:0000256" key="8">
    <source>
        <dbReference type="ARBA" id="ARBA00022741"/>
    </source>
</evidence>
<dbReference type="SUPFAM" id="SSF55681">
    <property type="entry name" value="Class II aaRS and biotin synthetases"/>
    <property type="match status" value="1"/>
</dbReference>
<dbReference type="GO" id="GO:0016979">
    <property type="term" value="F:lipoate-protein ligase activity"/>
    <property type="evidence" value="ECO:0007669"/>
    <property type="project" value="UniProtKB-EC"/>
</dbReference>
<evidence type="ECO:0000256" key="5">
    <source>
        <dbReference type="ARBA" id="ARBA00012367"/>
    </source>
</evidence>
<dbReference type="EMBL" id="JABAYA010000160">
    <property type="protein sequence ID" value="KAF7723213.1"/>
    <property type="molecule type" value="Genomic_DNA"/>
</dbReference>
<accession>A0A8H7BN71</accession>
<dbReference type="PANTHER" id="PTHR12561:SF3">
    <property type="entry name" value="LIPOYLTRANSFERASE 1, MITOCHONDRIAL"/>
    <property type="match status" value="1"/>
</dbReference>
<dbReference type="PROSITE" id="PS51733">
    <property type="entry name" value="BPL_LPL_CATALYTIC"/>
    <property type="match status" value="1"/>
</dbReference>
<dbReference type="OrthoDB" id="201621at2759"/>
<keyword evidence="7 12" id="KW-0436">Ligase</keyword>
<dbReference type="NCBIfam" id="TIGR00545">
    <property type="entry name" value="lipoyltrans"/>
    <property type="match status" value="1"/>
</dbReference>
<evidence type="ECO:0000256" key="1">
    <source>
        <dbReference type="ARBA" id="ARBA00003253"/>
    </source>
</evidence>
<dbReference type="UniPathway" id="UPA00537">
    <property type="reaction ID" value="UER00594"/>
</dbReference>
<comment type="catalytic activity">
    <reaction evidence="10">
        <text>L-lysyl-[lipoyl-carrier protein] + (R)-lipoate + ATP = N(6)-[(R)-lipoyl]-L-lysyl-[lipoyl-carrier protein] + AMP + diphosphate + H(+)</text>
        <dbReference type="Rhea" id="RHEA:49288"/>
        <dbReference type="Rhea" id="RHEA-COMP:10500"/>
        <dbReference type="Rhea" id="RHEA-COMP:10502"/>
        <dbReference type="ChEBI" id="CHEBI:15378"/>
        <dbReference type="ChEBI" id="CHEBI:29969"/>
        <dbReference type="ChEBI" id="CHEBI:30616"/>
        <dbReference type="ChEBI" id="CHEBI:33019"/>
        <dbReference type="ChEBI" id="CHEBI:83088"/>
        <dbReference type="ChEBI" id="CHEBI:83099"/>
        <dbReference type="ChEBI" id="CHEBI:456215"/>
        <dbReference type="EC" id="6.3.1.20"/>
    </reaction>
</comment>
<evidence type="ECO:0000256" key="10">
    <source>
        <dbReference type="ARBA" id="ARBA00048037"/>
    </source>
</evidence>
<keyword evidence="8" id="KW-0547">Nucleotide-binding</keyword>
<comment type="caution">
    <text evidence="12">The sequence shown here is derived from an EMBL/GenBank/DDBJ whole genome shotgun (WGS) entry which is preliminary data.</text>
</comment>
<dbReference type="Proteomes" id="UP000605846">
    <property type="component" value="Unassembled WGS sequence"/>
</dbReference>
<dbReference type="GO" id="GO:0017118">
    <property type="term" value="F:lipoyltransferase activity"/>
    <property type="evidence" value="ECO:0007669"/>
    <property type="project" value="TreeGrafter"/>
</dbReference>
<evidence type="ECO:0000256" key="6">
    <source>
        <dbReference type="ARBA" id="ARBA00015925"/>
    </source>
</evidence>
<feature type="domain" description="BPL/LPL catalytic" evidence="11">
    <location>
        <begin position="62"/>
        <end position="250"/>
    </location>
</feature>
<comment type="function">
    <text evidence="1">Catalyzes both the ATP-dependent activation of exogenously supplied lipoate to lipoyl-AMP and the transfer of the activated lipoyl onto the lipoyl domains of lipoate-dependent enzymes.</text>
</comment>
<dbReference type="GO" id="GO:0009249">
    <property type="term" value="P:protein lipoylation"/>
    <property type="evidence" value="ECO:0007669"/>
    <property type="project" value="InterPro"/>
</dbReference>
<comment type="pathway">
    <text evidence="3">Protein modification; protein lipoylation via exogenous pathway; protein N(6)-(lipoyl)lysine from lipoate: step 1/2.</text>
</comment>
<evidence type="ECO:0000259" key="11">
    <source>
        <dbReference type="PROSITE" id="PS51733"/>
    </source>
</evidence>
<dbReference type="GO" id="GO:0005524">
    <property type="term" value="F:ATP binding"/>
    <property type="evidence" value="ECO:0007669"/>
    <property type="project" value="UniProtKB-KW"/>
</dbReference>
<evidence type="ECO:0000313" key="12">
    <source>
        <dbReference type="EMBL" id="KAF7723213.1"/>
    </source>
</evidence>
<organism evidence="12 13">
    <name type="scientific">Apophysomyces ossiformis</name>
    <dbReference type="NCBI Taxonomy" id="679940"/>
    <lineage>
        <taxon>Eukaryota</taxon>
        <taxon>Fungi</taxon>
        <taxon>Fungi incertae sedis</taxon>
        <taxon>Mucoromycota</taxon>
        <taxon>Mucoromycotina</taxon>
        <taxon>Mucoromycetes</taxon>
        <taxon>Mucorales</taxon>
        <taxon>Mucorineae</taxon>
        <taxon>Mucoraceae</taxon>
        <taxon>Apophysomyces</taxon>
    </lineage>
</organism>
<dbReference type="Pfam" id="PF10437">
    <property type="entry name" value="Lip_prot_lig_C"/>
    <property type="match status" value="1"/>
</dbReference>
<comment type="similarity">
    <text evidence="4">Belongs to the LplA family.</text>
</comment>
<evidence type="ECO:0000256" key="7">
    <source>
        <dbReference type="ARBA" id="ARBA00022598"/>
    </source>
</evidence>
<dbReference type="EC" id="6.3.1.20" evidence="5"/>
<dbReference type="Gene3D" id="3.30.390.50">
    <property type="entry name" value="CO dehydrogenase flavoprotein, C-terminal domain"/>
    <property type="match status" value="1"/>
</dbReference>
<dbReference type="Gene3D" id="3.30.930.10">
    <property type="entry name" value="Bira Bifunctional Protein, Domain 2"/>
    <property type="match status" value="1"/>
</dbReference>
<dbReference type="Pfam" id="PF21948">
    <property type="entry name" value="LplA-B_cat"/>
    <property type="match status" value="1"/>
</dbReference>
<evidence type="ECO:0000256" key="2">
    <source>
        <dbReference type="ARBA" id="ARBA00005085"/>
    </source>
</evidence>
<evidence type="ECO:0000313" key="13">
    <source>
        <dbReference type="Proteomes" id="UP000605846"/>
    </source>
</evidence>
<proteinExistence type="inferred from homology"/>
<evidence type="ECO:0000256" key="3">
    <source>
        <dbReference type="ARBA" id="ARBA00005124"/>
    </source>
</evidence>
<name>A0A8H7BN71_9FUNG</name>
<dbReference type="SUPFAM" id="SSF82649">
    <property type="entry name" value="SufE/NifU"/>
    <property type="match status" value="1"/>
</dbReference>
<comment type="pathway">
    <text evidence="2">Protein modification; protein lipoylation via exogenous pathway; protein N(6)-(lipoyl)lysine from lipoate: step 2/2.</text>
</comment>
<evidence type="ECO:0000256" key="9">
    <source>
        <dbReference type="ARBA" id="ARBA00022840"/>
    </source>
</evidence>
<evidence type="ECO:0000256" key="4">
    <source>
        <dbReference type="ARBA" id="ARBA00008242"/>
    </source>
</evidence>
<protein>
    <recommendedName>
        <fullName evidence="6">Putative lipoate-protein ligase A</fullName>
        <ecNumber evidence="5">6.3.1.20</ecNumber>
    </recommendedName>
</protein>
<dbReference type="GO" id="GO:0005739">
    <property type="term" value="C:mitochondrion"/>
    <property type="evidence" value="ECO:0007669"/>
    <property type="project" value="TreeGrafter"/>
</dbReference>
<dbReference type="InterPro" id="IPR004143">
    <property type="entry name" value="BPL_LPL_catalytic"/>
</dbReference>
<dbReference type="InterPro" id="IPR004562">
    <property type="entry name" value="LipoylTrfase_LipoateP_Ligase"/>
</dbReference>
<keyword evidence="13" id="KW-1185">Reference proteome</keyword>
<sequence length="382" mass="43294">MSPLSRHMPSMMRRALFVPMQSFVPFSTSATQRSSQVDCYISTINDAYTNLAIEEWLLRQTDPERYILYLWRNKSCVVVGRNQNPFQECNLRFMRSHNIPLVRRRSGGGAGPLVQDMGNSIYTIFMPRQAFSRRANADLVSRALQELDIPASVNDRHDIVVDGYKVSGSAYKIIGNRAYHHGTMLIDTDTDILKGCLSKKNMTNTGIVSKGVASVPSPVTNLREYSYTVDHQQFCEAVLAEFVHDYNDDIPVEPIILDESRIRELPEMVQVTKKELETWDWIYGQTPEFTNTADKEFDWGHVHAFIRSKHGIITESDLSTTSLGAHEVTVVSAISVALRGCRYSDQAVDDAIRKINQEIPGLINPENESIITDVATWLRNKF</sequence>
<dbReference type="AlphaFoldDB" id="A0A8H7BN71"/>